<gene>
    <name evidence="2" type="ORF">KP79_PYT11099</name>
</gene>
<feature type="chain" id="PRO_5013075164" evidence="1">
    <location>
        <begin position="17"/>
        <end position="182"/>
    </location>
</feature>
<dbReference type="OrthoDB" id="10365859at2759"/>
<dbReference type="AlphaFoldDB" id="A0A210Q1A7"/>
<dbReference type="EMBL" id="NEDP02005265">
    <property type="protein sequence ID" value="OWF42485.1"/>
    <property type="molecule type" value="Genomic_DNA"/>
</dbReference>
<comment type="caution">
    <text evidence="2">The sequence shown here is derived from an EMBL/GenBank/DDBJ whole genome shotgun (WGS) entry which is preliminary data.</text>
</comment>
<evidence type="ECO:0000313" key="3">
    <source>
        <dbReference type="Proteomes" id="UP000242188"/>
    </source>
</evidence>
<evidence type="ECO:0000256" key="1">
    <source>
        <dbReference type="SAM" id="SignalP"/>
    </source>
</evidence>
<feature type="signal peptide" evidence="1">
    <location>
        <begin position="1"/>
        <end position="16"/>
    </location>
</feature>
<dbReference type="Proteomes" id="UP000242188">
    <property type="component" value="Unassembled WGS sequence"/>
</dbReference>
<proteinExistence type="predicted"/>
<sequence>MRYAVTLALLVTLTFANPRSDLLSTLNVLHDSATYQALPPELRLLTVELAATAKAGQLTSYIDKVGFYSVLNLIRHLPVHDAHDLEDYLLKVITEESIAAAQQAQLAVSVTTTETLPASVRRSKRSKSNSYLHNLESTNAYQSLPQEYKGVLKSLLIAAHSNTLTQYLSHDVTILPRLLHRT</sequence>
<keyword evidence="1" id="KW-0732">Signal</keyword>
<reference evidence="2 3" key="1">
    <citation type="journal article" date="2017" name="Nat. Ecol. Evol.">
        <title>Scallop genome provides insights into evolution of bilaterian karyotype and development.</title>
        <authorList>
            <person name="Wang S."/>
            <person name="Zhang J."/>
            <person name="Jiao W."/>
            <person name="Li J."/>
            <person name="Xun X."/>
            <person name="Sun Y."/>
            <person name="Guo X."/>
            <person name="Huan P."/>
            <person name="Dong B."/>
            <person name="Zhang L."/>
            <person name="Hu X."/>
            <person name="Sun X."/>
            <person name="Wang J."/>
            <person name="Zhao C."/>
            <person name="Wang Y."/>
            <person name="Wang D."/>
            <person name="Huang X."/>
            <person name="Wang R."/>
            <person name="Lv J."/>
            <person name="Li Y."/>
            <person name="Zhang Z."/>
            <person name="Liu B."/>
            <person name="Lu W."/>
            <person name="Hui Y."/>
            <person name="Liang J."/>
            <person name="Zhou Z."/>
            <person name="Hou R."/>
            <person name="Li X."/>
            <person name="Liu Y."/>
            <person name="Li H."/>
            <person name="Ning X."/>
            <person name="Lin Y."/>
            <person name="Zhao L."/>
            <person name="Xing Q."/>
            <person name="Dou J."/>
            <person name="Li Y."/>
            <person name="Mao J."/>
            <person name="Guo H."/>
            <person name="Dou H."/>
            <person name="Li T."/>
            <person name="Mu C."/>
            <person name="Jiang W."/>
            <person name="Fu Q."/>
            <person name="Fu X."/>
            <person name="Miao Y."/>
            <person name="Liu J."/>
            <person name="Yu Q."/>
            <person name="Li R."/>
            <person name="Liao H."/>
            <person name="Li X."/>
            <person name="Kong Y."/>
            <person name="Jiang Z."/>
            <person name="Chourrout D."/>
            <person name="Li R."/>
            <person name="Bao Z."/>
        </authorList>
    </citation>
    <scope>NUCLEOTIDE SEQUENCE [LARGE SCALE GENOMIC DNA]</scope>
    <source>
        <strain evidence="2 3">PY_sf001</strain>
    </source>
</reference>
<evidence type="ECO:0000313" key="2">
    <source>
        <dbReference type="EMBL" id="OWF42485.1"/>
    </source>
</evidence>
<protein>
    <submittedName>
        <fullName evidence="2">Uncharacterized protein</fullName>
    </submittedName>
</protein>
<organism evidence="2 3">
    <name type="scientific">Mizuhopecten yessoensis</name>
    <name type="common">Japanese scallop</name>
    <name type="synonym">Patinopecten yessoensis</name>
    <dbReference type="NCBI Taxonomy" id="6573"/>
    <lineage>
        <taxon>Eukaryota</taxon>
        <taxon>Metazoa</taxon>
        <taxon>Spiralia</taxon>
        <taxon>Lophotrochozoa</taxon>
        <taxon>Mollusca</taxon>
        <taxon>Bivalvia</taxon>
        <taxon>Autobranchia</taxon>
        <taxon>Pteriomorphia</taxon>
        <taxon>Pectinida</taxon>
        <taxon>Pectinoidea</taxon>
        <taxon>Pectinidae</taxon>
        <taxon>Mizuhopecten</taxon>
    </lineage>
</organism>
<name>A0A210Q1A7_MIZYE</name>
<accession>A0A210Q1A7</accession>
<keyword evidence="3" id="KW-1185">Reference proteome</keyword>